<keyword evidence="2 4" id="KW-0521">NADP</keyword>
<dbReference type="FunFam" id="1.10.1040.10:FF:000017">
    <property type="entry name" value="2-dehydropantoate 2-reductase"/>
    <property type="match status" value="1"/>
</dbReference>
<keyword evidence="3 4" id="KW-0560">Oxidoreductase</keyword>
<dbReference type="InterPro" id="IPR013752">
    <property type="entry name" value="KPA_reductase"/>
</dbReference>
<dbReference type="AlphaFoldDB" id="A0A0U3HXQ6"/>
<evidence type="ECO:0000313" key="9">
    <source>
        <dbReference type="Proteomes" id="UP000057181"/>
    </source>
</evidence>
<dbReference type="UniPathway" id="UPA00028">
    <property type="reaction ID" value="UER00004"/>
</dbReference>
<accession>A0A0U3HXQ6</accession>
<evidence type="ECO:0000259" key="6">
    <source>
        <dbReference type="Pfam" id="PF08546"/>
    </source>
</evidence>
<dbReference type="InterPro" id="IPR008927">
    <property type="entry name" value="6-PGluconate_DH-like_C_sf"/>
</dbReference>
<dbReference type="InterPro" id="IPR003710">
    <property type="entry name" value="ApbA"/>
</dbReference>
<dbReference type="Pfam" id="PF08546">
    <property type="entry name" value="ApbA_C"/>
    <property type="match status" value="1"/>
</dbReference>
<dbReference type="RefSeq" id="WP_058858985.1">
    <property type="nucleotide sequence ID" value="NZ_BJZR01000110.1"/>
</dbReference>
<keyword evidence="10" id="KW-1185">Reference proteome</keyword>
<dbReference type="EMBL" id="CP013254">
    <property type="protein sequence ID" value="ALU40287.1"/>
    <property type="molecule type" value="Genomic_DNA"/>
</dbReference>
<dbReference type="SUPFAM" id="SSF51735">
    <property type="entry name" value="NAD(P)-binding Rossmann-fold domains"/>
    <property type="match status" value="1"/>
</dbReference>
<dbReference type="NCBIfam" id="TIGR00745">
    <property type="entry name" value="apbA_panE"/>
    <property type="match status" value="1"/>
</dbReference>
<sequence>MSILVYGAGGLGLYFSARLAQAGQEVILKARSDAALRGKNEPVSITGDGATEEVHGIRVVDSLDGIQADAAIITTKAWQVEDAARDMSAVLPPDAPVLTTQNGIDAPTRATTFLSNDQVFASTVVVIAERTGPLEVRTIGPEASLTVGSPANQPASRASELISALTAAGVSTTWTDDIAAALWKKLALICSYGGIGAALDANVGQTREDTRARGLVTTAMSEVFSVADAEGVTLTESDFSDDMNIYLKGFSAQTTSSMHRDLLAGRPSELEDQVGAVVHRAQRAGVATPVLDLVYASMAPREAQARRNP</sequence>
<protein>
    <recommendedName>
        <fullName evidence="4">2-dehydropantoate 2-reductase</fullName>
        <ecNumber evidence="4">1.1.1.169</ecNumber>
    </recommendedName>
    <alternativeName>
        <fullName evidence="4">Ketopantoate reductase</fullName>
    </alternativeName>
</protein>
<gene>
    <name evidence="7" type="ORF">AS188_11560</name>
    <name evidence="8" type="ORF">KFL01_26830</name>
</gene>
<evidence type="ECO:0000256" key="4">
    <source>
        <dbReference type="RuleBase" id="RU362068"/>
    </source>
</evidence>
<comment type="pathway">
    <text evidence="4">Cofactor biosynthesis; (R)-pantothenate biosynthesis; (R)-pantoate from 3-methyl-2-oxobutanoate: step 2/2.</text>
</comment>
<reference evidence="7 9" key="1">
    <citation type="submission" date="2015-11" db="EMBL/GenBank/DDBJ databases">
        <title>Complete Genome Sequence of Kocuria flava strain HO-9041.</title>
        <authorList>
            <person name="Zhou M."/>
            <person name="Dai J."/>
        </authorList>
    </citation>
    <scope>NUCLEOTIDE SEQUENCE [LARGE SCALE GENOMIC DNA]</scope>
    <source>
        <strain evidence="7 9">HO-9041</strain>
    </source>
</reference>
<evidence type="ECO:0000259" key="5">
    <source>
        <dbReference type="Pfam" id="PF02558"/>
    </source>
</evidence>
<dbReference type="Gene3D" id="1.10.1040.10">
    <property type="entry name" value="N-(1-d-carboxylethyl)-l-norvaline Dehydrogenase, domain 2"/>
    <property type="match status" value="1"/>
</dbReference>
<comment type="similarity">
    <text evidence="1 4">Belongs to the ketopantoate reductase family.</text>
</comment>
<dbReference type="Pfam" id="PF02558">
    <property type="entry name" value="ApbA"/>
    <property type="match status" value="1"/>
</dbReference>
<dbReference type="EMBL" id="BJZR01000110">
    <property type="protein sequence ID" value="GEO93377.1"/>
    <property type="molecule type" value="Genomic_DNA"/>
</dbReference>
<comment type="function">
    <text evidence="4">Catalyzes the NADPH-dependent reduction of ketopantoate into pantoic acid.</text>
</comment>
<dbReference type="GO" id="GO:0008677">
    <property type="term" value="F:2-dehydropantoate 2-reductase activity"/>
    <property type="evidence" value="ECO:0007669"/>
    <property type="project" value="UniProtKB-EC"/>
</dbReference>
<evidence type="ECO:0000256" key="3">
    <source>
        <dbReference type="ARBA" id="ARBA00023002"/>
    </source>
</evidence>
<evidence type="ECO:0000313" key="8">
    <source>
        <dbReference type="EMBL" id="GEO93377.1"/>
    </source>
</evidence>
<dbReference type="Proteomes" id="UP000321155">
    <property type="component" value="Unassembled WGS sequence"/>
</dbReference>
<dbReference type="KEGG" id="kfv:AS188_11560"/>
<evidence type="ECO:0000313" key="7">
    <source>
        <dbReference type="EMBL" id="ALU40287.1"/>
    </source>
</evidence>
<dbReference type="STRING" id="446860.AS188_11560"/>
<dbReference type="InterPro" id="IPR013328">
    <property type="entry name" value="6PGD_dom2"/>
</dbReference>
<dbReference type="InterPro" id="IPR036291">
    <property type="entry name" value="NAD(P)-bd_dom_sf"/>
</dbReference>
<evidence type="ECO:0000313" key="10">
    <source>
        <dbReference type="Proteomes" id="UP000321155"/>
    </source>
</evidence>
<dbReference type="OrthoDB" id="9793586at2"/>
<dbReference type="Gene3D" id="3.40.50.720">
    <property type="entry name" value="NAD(P)-binding Rossmann-like Domain"/>
    <property type="match status" value="1"/>
</dbReference>
<keyword evidence="4" id="KW-0566">Pantothenate biosynthesis</keyword>
<dbReference type="InterPro" id="IPR013332">
    <property type="entry name" value="KPR_N"/>
</dbReference>
<evidence type="ECO:0000256" key="2">
    <source>
        <dbReference type="ARBA" id="ARBA00022857"/>
    </source>
</evidence>
<proteinExistence type="inferred from homology"/>
<dbReference type="SUPFAM" id="SSF48179">
    <property type="entry name" value="6-phosphogluconate dehydrogenase C-terminal domain-like"/>
    <property type="match status" value="1"/>
</dbReference>
<evidence type="ECO:0000256" key="1">
    <source>
        <dbReference type="ARBA" id="ARBA00007870"/>
    </source>
</evidence>
<dbReference type="Proteomes" id="UP000057181">
    <property type="component" value="Chromosome"/>
</dbReference>
<organism evidence="7 9">
    <name type="scientific">Kocuria flava</name>
    <dbReference type="NCBI Taxonomy" id="446860"/>
    <lineage>
        <taxon>Bacteria</taxon>
        <taxon>Bacillati</taxon>
        <taxon>Actinomycetota</taxon>
        <taxon>Actinomycetes</taxon>
        <taxon>Micrococcales</taxon>
        <taxon>Micrococcaceae</taxon>
        <taxon>Kocuria</taxon>
    </lineage>
</organism>
<reference evidence="8 10" key="2">
    <citation type="submission" date="2019-07" db="EMBL/GenBank/DDBJ databases">
        <title>Whole genome shotgun sequence of Kocuria flava NBRC 107626.</title>
        <authorList>
            <person name="Hosoyama A."/>
            <person name="Uohara A."/>
            <person name="Ohji S."/>
            <person name="Ichikawa N."/>
        </authorList>
    </citation>
    <scope>NUCLEOTIDE SEQUENCE [LARGE SCALE GENOMIC DNA]</scope>
    <source>
        <strain evidence="8 10">NBRC 107626</strain>
    </source>
</reference>
<dbReference type="EC" id="1.1.1.169" evidence="4"/>
<comment type="catalytic activity">
    <reaction evidence="4">
        <text>(R)-pantoate + NADP(+) = 2-dehydropantoate + NADPH + H(+)</text>
        <dbReference type="Rhea" id="RHEA:16233"/>
        <dbReference type="ChEBI" id="CHEBI:11561"/>
        <dbReference type="ChEBI" id="CHEBI:15378"/>
        <dbReference type="ChEBI" id="CHEBI:15980"/>
        <dbReference type="ChEBI" id="CHEBI:57783"/>
        <dbReference type="ChEBI" id="CHEBI:58349"/>
        <dbReference type="EC" id="1.1.1.169"/>
    </reaction>
</comment>
<dbReference type="GO" id="GO:0005737">
    <property type="term" value="C:cytoplasm"/>
    <property type="evidence" value="ECO:0007669"/>
    <property type="project" value="TreeGrafter"/>
</dbReference>
<dbReference type="GO" id="GO:0015940">
    <property type="term" value="P:pantothenate biosynthetic process"/>
    <property type="evidence" value="ECO:0007669"/>
    <property type="project" value="UniProtKB-UniPathway"/>
</dbReference>
<feature type="domain" description="Ketopantoate reductase C-terminal" evidence="6">
    <location>
        <begin position="177"/>
        <end position="298"/>
    </location>
</feature>
<feature type="domain" description="Ketopantoate reductase N-terminal" evidence="5">
    <location>
        <begin position="3"/>
        <end position="149"/>
    </location>
</feature>
<dbReference type="PANTHER" id="PTHR21708">
    <property type="entry name" value="PROBABLE 2-DEHYDROPANTOATE 2-REDUCTASE"/>
    <property type="match status" value="1"/>
</dbReference>
<dbReference type="InterPro" id="IPR051402">
    <property type="entry name" value="KPR-Related"/>
</dbReference>
<dbReference type="PANTHER" id="PTHR21708:SF26">
    <property type="entry name" value="2-DEHYDROPANTOATE 2-REDUCTASE"/>
    <property type="match status" value="1"/>
</dbReference>
<name>A0A0U3HXQ6_9MICC</name>